<name>A0ABR9ZKV1_9CORY</name>
<dbReference type="InterPro" id="IPR048052">
    <property type="entry name" value="FM1-like"/>
</dbReference>
<evidence type="ECO:0000259" key="2">
    <source>
        <dbReference type="Pfam" id="PF17802"/>
    </source>
</evidence>
<sequence>MTPADYTITYDANTLRVNFTDSGLTALENARKTNAKLQVVVKFQAQVVSIPTSGSITNTAVVELPNGGRIDTDVDGSATNTLFGNLTINKTSSEAGNLAGAEFQLYQCVQNAGKWTVQSGALNMATGATAATGDVATTIATVDTNTGDTAAVANGYGIPLLSNSGSAGSQVNTYCVVETKAPDTYVRNPEPQPVSVDTTARTLTANVENHKDSILGQLPATGAWGIGLIFLIGLALLARGLYTSYRDSKATA</sequence>
<proteinExistence type="predicted"/>
<accession>A0ABR9ZKV1</accession>
<dbReference type="RefSeq" id="WP_194556993.1">
    <property type="nucleotide sequence ID" value="NZ_JADKMY010000002.1"/>
</dbReference>
<comment type="caution">
    <text evidence="3">The sequence shown here is derived from an EMBL/GenBank/DDBJ whole genome shotgun (WGS) entry which is preliminary data.</text>
</comment>
<feature type="transmembrane region" description="Helical" evidence="1">
    <location>
        <begin position="222"/>
        <end position="242"/>
    </location>
</feature>
<organism evidence="3 4">
    <name type="scientific">Corynebacterium suicordis DSM 45110</name>
    <dbReference type="NCBI Taxonomy" id="1121369"/>
    <lineage>
        <taxon>Bacteria</taxon>
        <taxon>Bacillati</taxon>
        <taxon>Actinomycetota</taxon>
        <taxon>Actinomycetes</taxon>
        <taxon>Mycobacteriales</taxon>
        <taxon>Corynebacteriaceae</taxon>
        <taxon>Corynebacterium</taxon>
    </lineage>
</organism>
<dbReference type="Pfam" id="PF17802">
    <property type="entry name" value="SpaA"/>
    <property type="match status" value="1"/>
</dbReference>
<dbReference type="Gene3D" id="2.60.40.740">
    <property type="match status" value="1"/>
</dbReference>
<protein>
    <submittedName>
        <fullName evidence="3">SpaH/EbpB family LPXTG-anchored major pilin</fullName>
    </submittedName>
</protein>
<dbReference type="InterPro" id="IPR041033">
    <property type="entry name" value="SpaA_PFL_dom_1"/>
</dbReference>
<evidence type="ECO:0000256" key="1">
    <source>
        <dbReference type="SAM" id="Phobius"/>
    </source>
</evidence>
<reference evidence="3 4" key="1">
    <citation type="submission" date="2020-10" db="EMBL/GenBank/DDBJ databases">
        <title>Novel species in genus Corynebacterium.</title>
        <authorList>
            <person name="Zhang G."/>
        </authorList>
    </citation>
    <scope>NUCLEOTIDE SEQUENCE [LARGE SCALE GENOMIC DNA]</scope>
    <source>
        <strain evidence="3 4">DSM 45110</strain>
    </source>
</reference>
<dbReference type="Gene3D" id="2.60.40.10">
    <property type="entry name" value="Immunoglobulins"/>
    <property type="match status" value="1"/>
</dbReference>
<dbReference type="NCBIfam" id="NF033902">
    <property type="entry name" value="iso_D2_wall_anc"/>
    <property type="match status" value="1"/>
</dbReference>
<feature type="domain" description="SpaA-like prealbumin fold" evidence="2">
    <location>
        <begin position="84"/>
        <end position="210"/>
    </location>
</feature>
<keyword evidence="4" id="KW-1185">Reference proteome</keyword>
<keyword evidence="1" id="KW-0472">Membrane</keyword>
<dbReference type="EMBL" id="JADKMY010000002">
    <property type="protein sequence ID" value="MBF4554017.1"/>
    <property type="molecule type" value="Genomic_DNA"/>
</dbReference>
<keyword evidence="1" id="KW-1133">Transmembrane helix</keyword>
<evidence type="ECO:0000313" key="4">
    <source>
        <dbReference type="Proteomes" id="UP000635902"/>
    </source>
</evidence>
<gene>
    <name evidence="3" type="ORF">IRY30_08015</name>
</gene>
<evidence type="ECO:0000313" key="3">
    <source>
        <dbReference type="EMBL" id="MBF4554017.1"/>
    </source>
</evidence>
<keyword evidence="1" id="KW-0812">Transmembrane</keyword>
<dbReference type="Proteomes" id="UP000635902">
    <property type="component" value="Unassembled WGS sequence"/>
</dbReference>
<dbReference type="InterPro" id="IPR013783">
    <property type="entry name" value="Ig-like_fold"/>
</dbReference>